<dbReference type="Proteomes" id="UP000831859">
    <property type="component" value="Chromosome"/>
</dbReference>
<feature type="transmembrane region" description="Helical" evidence="1">
    <location>
        <begin position="46"/>
        <end position="65"/>
    </location>
</feature>
<keyword evidence="1" id="KW-0472">Membrane</keyword>
<feature type="transmembrane region" description="Helical" evidence="1">
    <location>
        <begin position="85"/>
        <end position="107"/>
    </location>
</feature>
<name>A0ABY4PH51_9LACO</name>
<feature type="transmembrane region" description="Helical" evidence="1">
    <location>
        <begin position="217"/>
        <end position="235"/>
    </location>
</feature>
<dbReference type="RefSeq" id="WP_249511137.1">
    <property type="nucleotide sequence ID" value="NZ_CP093362.1"/>
</dbReference>
<evidence type="ECO:0000256" key="1">
    <source>
        <dbReference type="SAM" id="Phobius"/>
    </source>
</evidence>
<feature type="transmembrane region" description="Helical" evidence="1">
    <location>
        <begin position="16"/>
        <end position="34"/>
    </location>
</feature>
<gene>
    <name evidence="2" type="ORF">MOO46_00715</name>
</gene>
<proteinExistence type="predicted"/>
<keyword evidence="1" id="KW-0812">Transmembrane</keyword>
<keyword evidence="1" id="KW-1133">Transmembrane helix</keyword>
<dbReference type="EMBL" id="CP093362">
    <property type="protein sequence ID" value="UQS85158.1"/>
    <property type="molecule type" value="Genomic_DNA"/>
</dbReference>
<organism evidence="2 3">
    <name type="scientific">Apilactobacillus apisilvae</name>
    <dbReference type="NCBI Taxonomy" id="2923364"/>
    <lineage>
        <taxon>Bacteria</taxon>
        <taxon>Bacillati</taxon>
        <taxon>Bacillota</taxon>
        <taxon>Bacilli</taxon>
        <taxon>Lactobacillales</taxon>
        <taxon>Lactobacillaceae</taxon>
        <taxon>Apilactobacillus</taxon>
    </lineage>
</organism>
<feature type="transmembrane region" description="Helical" evidence="1">
    <location>
        <begin position="127"/>
        <end position="149"/>
    </location>
</feature>
<accession>A0ABY4PH51</accession>
<evidence type="ECO:0008006" key="4">
    <source>
        <dbReference type="Google" id="ProtNLM"/>
    </source>
</evidence>
<reference evidence="2 3" key="1">
    <citation type="journal article" date="2022" name="Int. J. Syst. Evol. Microbiol.">
        <title>Apilactobacillus apisilvae sp. nov., Nicolia spurrieriana gen. nov. sp. nov., Bombilactobacillus folatiphilus sp. nov. and Bombilactobacillus thymidiniphilus sp. nov., four new lactic acid bacterial isolates from stingless bees Tetragonula carbonaria and Austroplebeia australis.</title>
        <authorList>
            <person name="Oliphant S.A."/>
            <person name="Watson-Haigh N.S."/>
            <person name="Sumby K.M."/>
            <person name="Gardner J."/>
            <person name="Groom S."/>
            <person name="Jiranek V."/>
        </authorList>
    </citation>
    <scope>NUCLEOTIDE SEQUENCE [LARGE SCALE GENOMIC DNA]</scope>
    <source>
        <strain evidence="2 3">SG5_A10</strain>
    </source>
</reference>
<protein>
    <recommendedName>
        <fullName evidence="4">ABC transporter permease</fullName>
    </recommendedName>
</protein>
<evidence type="ECO:0000313" key="2">
    <source>
        <dbReference type="EMBL" id="UQS85158.1"/>
    </source>
</evidence>
<evidence type="ECO:0000313" key="3">
    <source>
        <dbReference type="Proteomes" id="UP000831859"/>
    </source>
</evidence>
<sequence>MIIKETALYKNIMKRYFLYTLIYMAIVFSTTILMNRRGLLENLSQIKTTYLSFIVVMICFNYYLFKLSINFGMSRQSLYKVKLSLLCSIAFIVNIITFLTNLLVYFFDKKDLDSLYIGLYYGFFHNNILDFTFMFVFGIVFTFFIFIIFNTLGTLLSLFGVIGKIICLVAIHAMFTLPLILIGIYHDFINTDFSVINKIFSIITGIHTANNKYGNPINMLVTLLIIIIIMLFINYKLTKKHQIRR</sequence>
<feature type="transmembrane region" description="Helical" evidence="1">
    <location>
        <begin position="161"/>
        <end position="185"/>
    </location>
</feature>
<keyword evidence="3" id="KW-1185">Reference proteome</keyword>